<feature type="chain" id="PRO_5041292432" evidence="2">
    <location>
        <begin position="25"/>
        <end position="85"/>
    </location>
</feature>
<name>A0AA41V5W0_PAPNU</name>
<sequence>MAKGFVNMFYTIFVFVLVITLSLKAETTVGARVLLGVIDGSLNNLHAADRSNVLGALENSKLTDASNNNANTKEIGLENNSINNR</sequence>
<organism evidence="3 4">
    <name type="scientific">Papaver nudicaule</name>
    <name type="common">Iceland poppy</name>
    <dbReference type="NCBI Taxonomy" id="74823"/>
    <lineage>
        <taxon>Eukaryota</taxon>
        <taxon>Viridiplantae</taxon>
        <taxon>Streptophyta</taxon>
        <taxon>Embryophyta</taxon>
        <taxon>Tracheophyta</taxon>
        <taxon>Spermatophyta</taxon>
        <taxon>Magnoliopsida</taxon>
        <taxon>Ranunculales</taxon>
        <taxon>Papaveraceae</taxon>
        <taxon>Papaveroideae</taxon>
        <taxon>Papaver</taxon>
    </lineage>
</organism>
<comment type="caution">
    <text evidence="3">The sequence shown here is derived from an EMBL/GenBank/DDBJ whole genome shotgun (WGS) entry which is preliminary data.</text>
</comment>
<protein>
    <submittedName>
        <fullName evidence="3">Uncharacterized protein</fullName>
    </submittedName>
</protein>
<keyword evidence="2" id="KW-0732">Signal</keyword>
<feature type="region of interest" description="Disordered" evidence="1">
    <location>
        <begin position="63"/>
        <end position="85"/>
    </location>
</feature>
<proteinExistence type="predicted"/>
<dbReference type="AlphaFoldDB" id="A0AA41V5W0"/>
<accession>A0AA41V5W0</accession>
<evidence type="ECO:0000256" key="1">
    <source>
        <dbReference type="SAM" id="MobiDB-lite"/>
    </source>
</evidence>
<dbReference type="EMBL" id="JAJJMA010048614">
    <property type="protein sequence ID" value="MCL7025743.1"/>
    <property type="molecule type" value="Genomic_DNA"/>
</dbReference>
<keyword evidence="4" id="KW-1185">Reference proteome</keyword>
<gene>
    <name evidence="3" type="ORF">MKW94_030831</name>
</gene>
<dbReference type="Proteomes" id="UP001177140">
    <property type="component" value="Unassembled WGS sequence"/>
</dbReference>
<reference evidence="3" key="1">
    <citation type="submission" date="2022-03" db="EMBL/GenBank/DDBJ databases">
        <title>A functionally conserved STORR gene fusion in Papaver species that diverged 16.8 million years ago.</title>
        <authorList>
            <person name="Catania T."/>
        </authorList>
    </citation>
    <scope>NUCLEOTIDE SEQUENCE</scope>
    <source>
        <strain evidence="3">S-191538</strain>
    </source>
</reference>
<evidence type="ECO:0000256" key="2">
    <source>
        <dbReference type="SAM" id="SignalP"/>
    </source>
</evidence>
<evidence type="ECO:0000313" key="3">
    <source>
        <dbReference type="EMBL" id="MCL7025743.1"/>
    </source>
</evidence>
<feature type="signal peptide" evidence="2">
    <location>
        <begin position="1"/>
        <end position="24"/>
    </location>
</feature>
<evidence type="ECO:0000313" key="4">
    <source>
        <dbReference type="Proteomes" id="UP001177140"/>
    </source>
</evidence>